<dbReference type="RefSeq" id="WP_316910700.1">
    <property type="nucleotide sequence ID" value="NZ_JAPTGD010000002.1"/>
</dbReference>
<accession>A0AAX6NC31</accession>
<reference evidence="1" key="2">
    <citation type="submission" date="2022-12" db="EMBL/GenBank/DDBJ databases">
        <authorList>
            <person name="Dechsakulwatana C."/>
            <person name="Rungsihiranrut A."/>
            <person name="Muangchinda C."/>
            <person name="Ningthoujam R."/>
            <person name="Klankeo P."/>
            <person name="Pinyakong O."/>
        </authorList>
    </citation>
    <scope>NUCLEOTIDE SEQUENCE</scope>
    <source>
        <strain evidence="1">TL01-2</strain>
    </source>
</reference>
<comment type="caution">
    <text evidence="1">The sequence shown here is derived from an EMBL/GenBank/DDBJ whole genome shotgun (WGS) entry which is preliminary data.</text>
</comment>
<dbReference type="Proteomes" id="UP001269400">
    <property type="component" value="Unassembled WGS sequence"/>
</dbReference>
<protein>
    <submittedName>
        <fullName evidence="1">Uncharacterized protein</fullName>
    </submittedName>
</protein>
<sequence>MMALFVIVIDHEEKVFFYSEGEFADQYYNELRKVEKYKFYSQDSLMEFLMEQQVEYKTYKIIEVTSY</sequence>
<dbReference type="AlphaFoldDB" id="A0AAX6NC31"/>
<evidence type="ECO:0000313" key="2">
    <source>
        <dbReference type="Proteomes" id="UP001269400"/>
    </source>
</evidence>
<reference evidence="1" key="1">
    <citation type="journal article" date="2022" name="J Environ Chem Eng">
        <title>Biodegradation of petroleum oil using a constructed nonpathogenic and heavy metal-tolerant bacterial consortium isolated from marine sponges.</title>
        <authorList>
            <person name="Dechsakulwatana C."/>
            <person name="Rungsihiranrut A."/>
            <person name="Muangchinda C."/>
            <person name="Ningthoujam R."/>
            <person name="Klankeo P."/>
            <person name="Pinyakong O."/>
        </authorList>
    </citation>
    <scope>NUCLEOTIDE SEQUENCE</scope>
    <source>
        <strain evidence="1">TL01-2</strain>
    </source>
</reference>
<evidence type="ECO:0000313" key="1">
    <source>
        <dbReference type="EMBL" id="MDU9693473.1"/>
    </source>
</evidence>
<name>A0AAX6NC31_PRIAR</name>
<dbReference type="EMBL" id="JAPTGD010000002">
    <property type="protein sequence ID" value="MDU9693473.1"/>
    <property type="molecule type" value="Genomic_DNA"/>
</dbReference>
<gene>
    <name evidence="1" type="ORF">O0Q50_20060</name>
</gene>
<organism evidence="1 2">
    <name type="scientific">Priestia aryabhattai</name>
    <name type="common">Bacillus aryabhattai</name>
    <dbReference type="NCBI Taxonomy" id="412384"/>
    <lineage>
        <taxon>Bacteria</taxon>
        <taxon>Bacillati</taxon>
        <taxon>Bacillota</taxon>
        <taxon>Bacilli</taxon>
        <taxon>Bacillales</taxon>
        <taxon>Bacillaceae</taxon>
        <taxon>Priestia</taxon>
    </lineage>
</organism>
<proteinExistence type="predicted"/>